<proteinExistence type="inferred from homology"/>
<evidence type="ECO:0000256" key="6">
    <source>
        <dbReference type="ARBA" id="ARBA00023136"/>
    </source>
</evidence>
<comment type="similarity">
    <text evidence="2 7">Belongs to the UPF0056 (MarC) family.</text>
</comment>
<dbReference type="NCBIfam" id="TIGR00427">
    <property type="entry name" value="NAAT family transporter"/>
    <property type="match status" value="1"/>
</dbReference>
<keyword evidence="9" id="KW-1185">Reference proteome</keyword>
<feature type="transmembrane region" description="Helical" evidence="7">
    <location>
        <begin position="118"/>
        <end position="139"/>
    </location>
</feature>
<protein>
    <recommendedName>
        <fullName evidence="7">UPF0056 membrane protein</fullName>
    </recommendedName>
</protein>
<keyword evidence="4 7" id="KW-0812">Transmembrane</keyword>
<sequence>MTGSAAGGVVEIRDLIGVFAILNPIGAIPLFLSLTAGRSHAEMRRIAAKTALAVVAILLIATWSGQRLLALFGIGVPAFRIAGGLLVLLIAIAMFHAKSTPARHTREEDAEAESKEDIAVVPLAIPLLAGPGAISLVIVDAQKASGLGAELALSAGIVVVGVLVWLVLRLAEPIGVRLGTAGLNITTRVMGLILAAMAVQFMAIGLTALLPGLGR</sequence>
<organism evidence="8 9">
    <name type="scientific">Acidiferrobacter thiooxydans</name>
    <dbReference type="NCBI Taxonomy" id="163359"/>
    <lineage>
        <taxon>Bacteria</taxon>
        <taxon>Pseudomonadati</taxon>
        <taxon>Pseudomonadota</taxon>
        <taxon>Gammaproteobacteria</taxon>
        <taxon>Acidiferrobacterales</taxon>
        <taxon>Acidiferrobacteraceae</taxon>
        <taxon>Acidiferrobacter</taxon>
    </lineage>
</organism>
<evidence type="ECO:0000256" key="3">
    <source>
        <dbReference type="ARBA" id="ARBA00022475"/>
    </source>
</evidence>
<gene>
    <name evidence="8" type="ORF">C4900_09300</name>
</gene>
<feature type="transmembrane region" description="Helical" evidence="7">
    <location>
        <begin position="15"/>
        <end position="34"/>
    </location>
</feature>
<comment type="caution">
    <text evidence="8">The sequence shown here is derived from an EMBL/GenBank/DDBJ whole genome shotgun (WGS) entry which is preliminary data.</text>
</comment>
<dbReference type="GO" id="GO:0005886">
    <property type="term" value="C:plasma membrane"/>
    <property type="evidence" value="ECO:0007669"/>
    <property type="project" value="UniProtKB-SubCell"/>
</dbReference>
<evidence type="ECO:0000256" key="7">
    <source>
        <dbReference type="RuleBase" id="RU362048"/>
    </source>
</evidence>
<keyword evidence="5 7" id="KW-1133">Transmembrane helix</keyword>
<name>A0A1C2G1D0_9GAMM</name>
<feature type="transmembrane region" description="Helical" evidence="7">
    <location>
        <begin position="46"/>
        <end position="63"/>
    </location>
</feature>
<accession>A0A1C2G1D0</accession>
<keyword evidence="3" id="KW-1003">Cell membrane</keyword>
<dbReference type="AlphaFoldDB" id="A0A1C2G1D0"/>
<evidence type="ECO:0000313" key="9">
    <source>
        <dbReference type="Proteomes" id="UP000253250"/>
    </source>
</evidence>
<evidence type="ECO:0000313" key="8">
    <source>
        <dbReference type="EMBL" id="RCN57158.1"/>
    </source>
</evidence>
<feature type="transmembrane region" description="Helical" evidence="7">
    <location>
        <begin position="69"/>
        <end position="97"/>
    </location>
</feature>
<feature type="transmembrane region" description="Helical" evidence="7">
    <location>
        <begin position="189"/>
        <end position="210"/>
    </location>
</feature>
<dbReference type="PANTHER" id="PTHR33508">
    <property type="entry name" value="UPF0056 MEMBRANE PROTEIN YHCE"/>
    <property type="match status" value="1"/>
</dbReference>
<dbReference type="EMBL" id="PSYR01000002">
    <property type="protein sequence ID" value="RCN57158.1"/>
    <property type="molecule type" value="Genomic_DNA"/>
</dbReference>
<dbReference type="Proteomes" id="UP000253250">
    <property type="component" value="Unassembled WGS sequence"/>
</dbReference>
<evidence type="ECO:0000256" key="2">
    <source>
        <dbReference type="ARBA" id="ARBA00009784"/>
    </source>
</evidence>
<keyword evidence="6 7" id="KW-0472">Membrane</keyword>
<dbReference type="STRING" id="163359.A9R16_12525"/>
<feature type="transmembrane region" description="Helical" evidence="7">
    <location>
        <begin position="151"/>
        <end position="168"/>
    </location>
</feature>
<evidence type="ECO:0000256" key="5">
    <source>
        <dbReference type="ARBA" id="ARBA00022989"/>
    </source>
</evidence>
<dbReference type="PANTHER" id="PTHR33508:SF1">
    <property type="entry name" value="UPF0056 MEMBRANE PROTEIN YHCE"/>
    <property type="match status" value="1"/>
</dbReference>
<dbReference type="Pfam" id="PF01914">
    <property type="entry name" value="MarC"/>
    <property type="match status" value="1"/>
</dbReference>
<dbReference type="OrthoDB" id="21094at2"/>
<comment type="subcellular location">
    <subcellularLocation>
        <location evidence="1 7">Cell membrane</location>
        <topology evidence="1 7">Multi-pass membrane protein</topology>
    </subcellularLocation>
</comment>
<dbReference type="InterPro" id="IPR002771">
    <property type="entry name" value="Multi_antbiot-R_MarC"/>
</dbReference>
<evidence type="ECO:0000256" key="4">
    <source>
        <dbReference type="ARBA" id="ARBA00022692"/>
    </source>
</evidence>
<evidence type="ECO:0000256" key="1">
    <source>
        <dbReference type="ARBA" id="ARBA00004651"/>
    </source>
</evidence>
<reference evidence="8 9" key="1">
    <citation type="submission" date="2018-02" db="EMBL/GenBank/DDBJ databases">
        <title>Insights into the biology of acidophilic members of the Acidiferrobacteraceae family derived from comparative genomic analyses.</title>
        <authorList>
            <person name="Issotta F."/>
            <person name="Thyssen C."/>
            <person name="Mena C."/>
            <person name="Moya A."/>
            <person name="Bellenberg S."/>
            <person name="Sproer C."/>
            <person name="Covarrubias P.C."/>
            <person name="Sand W."/>
            <person name="Quatrini R."/>
            <person name="Vera M."/>
        </authorList>
    </citation>
    <scope>NUCLEOTIDE SEQUENCE [LARGE SCALE GENOMIC DNA]</scope>
    <source>
        <strain evidence="9">m-1</strain>
    </source>
</reference>